<dbReference type="PANTHER" id="PTHR32295">
    <property type="entry name" value="IQ-DOMAIN 5-RELATED"/>
    <property type="match status" value="1"/>
</dbReference>
<dbReference type="AlphaFoldDB" id="A0A8T2XNV0"/>
<sequence>MGSGDWFKTIISIKKVKDDSSKQAKGSSTSAKANGFKWKNKLQKESASFANGSNRANPRFPDMPVEDLAATRIQTAFRAYRVEWSGGSETMEKILARIHQREEAAVKRERAMAYAFSHQWRASYGHDLGVVNYELGKANWGWSWKERWIAARPWESRVAAKSVSPKKMKSRQGNKVDETTKLPTRKTPVSFKPSLFNGKGTPTALRLSYPPAEKTVSLEGSIKSDAVNNKREQLVS</sequence>
<evidence type="ECO:0000313" key="4">
    <source>
        <dbReference type="EMBL" id="KAH8493821.1"/>
    </source>
</evidence>
<dbReference type="Proteomes" id="UP000807159">
    <property type="component" value="Chromosome 11"/>
</dbReference>
<dbReference type="PANTHER" id="PTHR32295:SF93">
    <property type="entry name" value="PROTEIN IQ-DOMAIN 9"/>
    <property type="match status" value="1"/>
</dbReference>
<evidence type="ECO:0000256" key="1">
    <source>
        <dbReference type="ARBA" id="ARBA00022860"/>
    </source>
</evidence>
<proteinExistence type="inferred from homology"/>
<gene>
    <name evidence="4" type="ORF">H0E87_020543</name>
</gene>
<keyword evidence="1" id="KW-0112">Calmodulin-binding</keyword>
<organism evidence="4 5">
    <name type="scientific">Populus deltoides</name>
    <name type="common">Eastern poplar</name>
    <name type="synonym">Eastern cottonwood</name>
    <dbReference type="NCBI Taxonomy" id="3696"/>
    <lineage>
        <taxon>Eukaryota</taxon>
        <taxon>Viridiplantae</taxon>
        <taxon>Streptophyta</taxon>
        <taxon>Embryophyta</taxon>
        <taxon>Tracheophyta</taxon>
        <taxon>Spermatophyta</taxon>
        <taxon>Magnoliopsida</taxon>
        <taxon>eudicotyledons</taxon>
        <taxon>Gunneridae</taxon>
        <taxon>Pentapetalae</taxon>
        <taxon>rosids</taxon>
        <taxon>fabids</taxon>
        <taxon>Malpighiales</taxon>
        <taxon>Salicaceae</taxon>
        <taxon>Saliceae</taxon>
        <taxon>Populus</taxon>
    </lineage>
</organism>
<accession>A0A8T2XNV0</accession>
<dbReference type="GO" id="GO:0005516">
    <property type="term" value="F:calmodulin binding"/>
    <property type="evidence" value="ECO:0007669"/>
    <property type="project" value="UniProtKB-KW"/>
</dbReference>
<evidence type="ECO:0000256" key="3">
    <source>
        <dbReference type="SAM" id="MobiDB-lite"/>
    </source>
</evidence>
<feature type="compositionally biased region" description="Polar residues" evidence="3">
    <location>
        <begin position="23"/>
        <end position="32"/>
    </location>
</feature>
<feature type="region of interest" description="Disordered" evidence="3">
    <location>
        <begin position="17"/>
        <end position="39"/>
    </location>
</feature>
<protein>
    <submittedName>
        <fullName evidence="4">Uncharacterized protein</fullName>
    </submittedName>
</protein>
<name>A0A8T2XNV0_POPDE</name>
<comment type="similarity">
    <text evidence="2">Belongs to the IQD family.</text>
</comment>
<evidence type="ECO:0000313" key="5">
    <source>
        <dbReference type="Proteomes" id="UP000807159"/>
    </source>
</evidence>
<dbReference type="EMBL" id="JACEGQ020000011">
    <property type="protein sequence ID" value="KAH8493821.1"/>
    <property type="molecule type" value="Genomic_DNA"/>
</dbReference>
<evidence type="ECO:0000256" key="2">
    <source>
        <dbReference type="ARBA" id="ARBA00024341"/>
    </source>
</evidence>
<comment type="caution">
    <text evidence="4">The sequence shown here is derived from an EMBL/GenBank/DDBJ whole genome shotgun (WGS) entry which is preliminary data.</text>
</comment>
<reference evidence="4" key="1">
    <citation type="journal article" date="2021" name="J. Hered.">
        <title>Genome Assembly of Salicaceae Populus deltoides (Eastern Cottonwood) I-69 Based on Nanopore Sequencing and Hi-C Technologies.</title>
        <authorList>
            <person name="Bai S."/>
            <person name="Wu H."/>
            <person name="Zhang J."/>
            <person name="Pan Z."/>
            <person name="Zhao W."/>
            <person name="Li Z."/>
            <person name="Tong C."/>
        </authorList>
    </citation>
    <scope>NUCLEOTIDE SEQUENCE</scope>
    <source>
        <tissue evidence="4">Leaf</tissue>
    </source>
</reference>
<feature type="region of interest" description="Disordered" evidence="3">
    <location>
        <begin position="162"/>
        <end position="207"/>
    </location>
</feature>
<keyword evidence="5" id="KW-1185">Reference proteome</keyword>